<reference evidence="2 3" key="1">
    <citation type="submission" date="2013-11" db="EMBL/GenBank/DDBJ databases">
        <title>The Genome Sequence of Phytophthora parasitica P1976.</title>
        <authorList>
            <consortium name="The Broad Institute Genomics Platform"/>
            <person name="Russ C."/>
            <person name="Tyler B."/>
            <person name="Panabieres F."/>
            <person name="Shan W."/>
            <person name="Tripathy S."/>
            <person name="Grunwald N."/>
            <person name="Machado M."/>
            <person name="Johnson C.S."/>
            <person name="Walker B."/>
            <person name="Young S."/>
            <person name="Zeng Q."/>
            <person name="Gargeya S."/>
            <person name="Fitzgerald M."/>
            <person name="Haas B."/>
            <person name="Abouelleil A."/>
            <person name="Allen A.W."/>
            <person name="Alvarado L."/>
            <person name="Arachchi H.M."/>
            <person name="Berlin A.M."/>
            <person name="Chapman S.B."/>
            <person name="Gainer-Dewar J."/>
            <person name="Goldberg J."/>
            <person name="Griggs A."/>
            <person name="Gujja S."/>
            <person name="Hansen M."/>
            <person name="Howarth C."/>
            <person name="Imamovic A."/>
            <person name="Ireland A."/>
            <person name="Larimer J."/>
            <person name="McCowan C."/>
            <person name="Murphy C."/>
            <person name="Pearson M."/>
            <person name="Poon T.W."/>
            <person name="Priest M."/>
            <person name="Roberts A."/>
            <person name="Saif S."/>
            <person name="Shea T."/>
            <person name="Sisk P."/>
            <person name="Sykes S."/>
            <person name="Wortman J."/>
            <person name="Nusbaum C."/>
            <person name="Birren B."/>
        </authorList>
    </citation>
    <scope>NUCLEOTIDE SEQUENCE [LARGE SCALE GENOMIC DNA]</scope>
    <source>
        <strain evidence="2 3">P1976</strain>
    </source>
</reference>
<accession>A0A080ZMF5</accession>
<gene>
    <name evidence="2" type="ORF">F444_15298</name>
</gene>
<organism evidence="2 3">
    <name type="scientific">Phytophthora nicotianae P1976</name>
    <dbReference type="NCBI Taxonomy" id="1317066"/>
    <lineage>
        <taxon>Eukaryota</taxon>
        <taxon>Sar</taxon>
        <taxon>Stramenopiles</taxon>
        <taxon>Oomycota</taxon>
        <taxon>Peronosporomycetes</taxon>
        <taxon>Peronosporales</taxon>
        <taxon>Peronosporaceae</taxon>
        <taxon>Phytophthora</taxon>
    </lineage>
</organism>
<evidence type="ECO:0000256" key="1">
    <source>
        <dbReference type="SAM" id="MobiDB-lite"/>
    </source>
</evidence>
<protein>
    <submittedName>
        <fullName evidence="2">Uncharacterized protein</fullName>
    </submittedName>
</protein>
<feature type="region of interest" description="Disordered" evidence="1">
    <location>
        <begin position="20"/>
        <end position="56"/>
    </location>
</feature>
<comment type="caution">
    <text evidence="2">The sequence shown here is derived from an EMBL/GenBank/DDBJ whole genome shotgun (WGS) entry which is preliminary data.</text>
</comment>
<evidence type="ECO:0000313" key="3">
    <source>
        <dbReference type="Proteomes" id="UP000028582"/>
    </source>
</evidence>
<proteinExistence type="predicted"/>
<evidence type="ECO:0000313" key="2">
    <source>
        <dbReference type="EMBL" id="ETO67816.1"/>
    </source>
</evidence>
<dbReference type="EMBL" id="ANJA01002833">
    <property type="protein sequence ID" value="ETO67816.1"/>
    <property type="molecule type" value="Genomic_DNA"/>
</dbReference>
<dbReference type="Proteomes" id="UP000028582">
    <property type="component" value="Unassembled WGS sequence"/>
</dbReference>
<dbReference type="AlphaFoldDB" id="A0A080ZMF5"/>
<sequence length="131" mass="14561">MDINLLLSYWEPFEYEVMGGGGDGSESAGESEEKIKSENVSLGSFGETESDVDAPDTDSIAMGRAYLEALGKDGGIELLQEDKTLRVFQNEGFMVLFALPFYNGFPLAFMKKPPCYFNARAERVYWARDSS</sequence>
<name>A0A080ZMF5_PHYNI</name>